<dbReference type="Proteomes" id="UP000689195">
    <property type="component" value="Unassembled WGS sequence"/>
</dbReference>
<keyword evidence="5 11" id="KW-0067">ATP-binding</keyword>
<evidence type="ECO:0000256" key="2">
    <source>
        <dbReference type="ARBA" id="ARBA00022692"/>
    </source>
</evidence>
<feature type="binding site" evidence="11">
    <location>
        <position position="805"/>
    </location>
    <ligand>
        <name>ATP</name>
        <dbReference type="ChEBI" id="CHEBI:30616"/>
    </ligand>
</feature>
<dbReference type="PROSITE" id="PS00154">
    <property type="entry name" value="ATPASE_E1_E2"/>
    <property type="match status" value="1"/>
</dbReference>
<comment type="catalytic activity">
    <reaction evidence="13">
        <text>ATP + H2O + phospholipidSide 1 = ADP + phosphate + phospholipidSide 2.</text>
        <dbReference type="EC" id="7.6.2.1"/>
    </reaction>
</comment>
<evidence type="ECO:0000256" key="3">
    <source>
        <dbReference type="ARBA" id="ARBA00022723"/>
    </source>
</evidence>
<feature type="transmembrane region" description="Helical" evidence="13">
    <location>
        <begin position="328"/>
        <end position="351"/>
    </location>
</feature>
<keyword evidence="18" id="KW-1185">Reference proteome</keyword>
<feature type="binding site" evidence="11">
    <location>
        <position position="399"/>
    </location>
    <ligand>
        <name>ATP</name>
        <dbReference type="ChEBI" id="CHEBI:30616"/>
    </ligand>
</feature>
<evidence type="ECO:0000259" key="16">
    <source>
        <dbReference type="Pfam" id="PF16212"/>
    </source>
</evidence>
<evidence type="ECO:0000256" key="12">
    <source>
        <dbReference type="PIRSR" id="PIRSR606539-3"/>
    </source>
</evidence>
<feature type="transmembrane region" description="Helical" evidence="13">
    <location>
        <begin position="284"/>
        <end position="308"/>
    </location>
</feature>
<feature type="transmembrane region" description="Helical" evidence="13">
    <location>
        <begin position="1090"/>
        <end position="1110"/>
    </location>
</feature>
<dbReference type="EMBL" id="CAJJDO010000058">
    <property type="protein sequence ID" value="CAD8173145.1"/>
    <property type="molecule type" value="Genomic_DNA"/>
</dbReference>
<dbReference type="SFLD" id="SFLDG00002">
    <property type="entry name" value="C1.7:_P-type_atpase_like"/>
    <property type="match status" value="1"/>
</dbReference>
<evidence type="ECO:0000256" key="11">
    <source>
        <dbReference type="PIRSR" id="PIRSR606539-2"/>
    </source>
</evidence>
<feature type="binding site" evidence="12">
    <location>
        <position position="829"/>
    </location>
    <ligand>
        <name>Mg(2+)</name>
        <dbReference type="ChEBI" id="CHEBI:18420"/>
    </ligand>
</feature>
<dbReference type="Pfam" id="PF16209">
    <property type="entry name" value="PhoLip_ATPase_N"/>
    <property type="match status" value="1"/>
</dbReference>
<feature type="compositionally biased region" description="Low complexity" evidence="14">
    <location>
        <begin position="1166"/>
        <end position="1180"/>
    </location>
</feature>
<feature type="transmembrane region" description="Helical" evidence="13">
    <location>
        <begin position="986"/>
        <end position="1006"/>
    </location>
</feature>
<feature type="binding site" evidence="12">
    <location>
        <position position="399"/>
    </location>
    <ligand>
        <name>Mg(2+)</name>
        <dbReference type="ChEBI" id="CHEBI:18420"/>
    </ligand>
</feature>
<dbReference type="InterPro" id="IPR006539">
    <property type="entry name" value="P-type_ATPase_IV"/>
</dbReference>
<evidence type="ECO:0000256" key="5">
    <source>
        <dbReference type="ARBA" id="ARBA00022840"/>
    </source>
</evidence>
<evidence type="ECO:0000256" key="14">
    <source>
        <dbReference type="SAM" id="MobiDB-lite"/>
    </source>
</evidence>
<feature type="region of interest" description="Disordered" evidence="14">
    <location>
        <begin position="1516"/>
        <end position="1539"/>
    </location>
</feature>
<evidence type="ECO:0000256" key="9">
    <source>
        <dbReference type="ARBA" id="ARBA00023136"/>
    </source>
</evidence>
<feature type="binding site" evidence="11">
    <location>
        <position position="799"/>
    </location>
    <ligand>
        <name>ATP</name>
        <dbReference type="ChEBI" id="CHEBI:30616"/>
    </ligand>
</feature>
<sequence length="1764" mass="204873">MFWSKRPDVYNQPRQFEGNFKSERTLLELEQFPSNFIKTSRYNIVSFLPKSLLLQFTRYANIYFLCIAIIQCIPILSTLNPFSAIAPLVFVLGLSMGREGWEDYGRHVSDNEVNATECVIMKSRVMTISTWAELAVGDYILVKKDESFPADLIVLGSSIESGACYIETSSLDGEKNLKPKSAILETQQLYSDKNNYTDQIIRVDAQVPTQNLYELDASIYLSTGNGQQKKFQLTAKQLLLRGAYLRNTEWVIGLVVYTGQDTKIMRNADAARIKSSEIERIMNILILGILVVQISLSIITASFSSAWLHKYGSDSWYLGYDDDFSPNLLSFYSFFSYILLYNTMIPISLIVSLEFVKVFQAYFIEQDEEMYVQQRDKYVKVQTTTINEELGQIEYIFSDKTGTLTCNQMEFKYCIIGNTLYGQEQQHTNIPIQNTDLKRQQTAKVHPATEVFQHSVFNFQDLELSAILKGEGSSGELPVNLIIQSLDGKQQIKLQKQRNLIEEYFFLLSSAHECIIQYDKNQNASYQGPSPDEITLVDAAARMGFQFTGASASEQKFTILGKDKKVKLLKSFEFDSTRKRMSVIIDDNGVIKLFIKGADNIIKGRLAPNQIFLNQIINYLDDFSKIGLRCLLMAIRILSNDEYREFDNAYNNLPDNETRAEELEKLTSNLEQNLTLVGASAVEDKLQSLVPETIADLLRANIKVWMLTGDKLETAENIAKSCRLIQGDFTVMRLSESTVEACKQKIGDIQDTYEQCIKMNRKKSFVVEGQSLQFVIDNEDLAQAFVSMAKDCESVVCCRVTPKQKADVVRLIKDRLNKITLAIGDGANDVNMIQAAHIGVGLYGNEGMRAVQSSDFALGEFRCLWRLLLVHGHWNYIRIAEMVLYFFYKNMIFTVPQFFFSYFCAFSGQSFFDDWYITFYNLIFTALPLIVRGTFDQDINYRQYVQFDERQEVASVQQKFEEYLKTKFPTLYYVGQNKSIFTIPNYMFWAFTGLVHGMIIFFFILWIQDFEIVEDNGFPGGLAAFSLTAYSSIILIADVKIAIHTKYWTWFNFVCITFLSVLLYIIYVIISQFWSGTLMEFTPFTMVGTPHFWLSIILIGGIIGGLEAILAQIYREFFTDSATELLIKANDFGKNQLKLIELKEKNQRQFQDSFWEPIYKQQQQQDQEIEQQQNEFQESQTLRQQGPLQTSNRQLTGPQLYNLNKHTSYVFAAIVHNVILQESYDKCNEFDDKKKPDLDETEWKKLKKTLWEEKIEKQNKQTLKQQISFIVSAGADKNIYLWDIHKMKLQDNSQVPIKPEQLPQQQNTQIQSNSDNQGNENQNNQNFSKDELDLEHVIIPYQQNFYEFVTCLLSVELNQNQSYLIVGYENNQIIRYELSGEYWMKGVNSLRYNFNFQNMSQMITKLQHHNDAVRSLVYYKDQLCSCGDDMQLLIQTIDGKVLKRFFFDSIIDNLYIWNNHLIFPHFTVSLQPFSYEDEETRFVTKKNVQIEMENENQNQNQNENQNQANQLEAGAQNQNQNQNQENQQEAGAQAQPKEKQKITQIVEKQTYTYGLQQCLMIMGENQQNNYDIKLNDLMFYRSLDDAYNQMDKITCFELSDNKNILYSTESGKLIMIQEPLRNHSKGETITDNYKDQENKNQKYKYQILFCNTKQLFQFDIEILMSFIKYESKLYIFCKKKQNKEEVGLIIGQEITDSKDYQYKIVEKPLKIEYLQIYQKREENQPDPNPIIKNYEVFLQNPILVKEGDTKIILFCGDQLRYYKL</sequence>
<dbReference type="Pfam" id="PF16212">
    <property type="entry name" value="PhoLip_ATPase_C"/>
    <property type="match status" value="1"/>
</dbReference>
<keyword evidence="2 13" id="KW-0812">Transmembrane</keyword>
<feature type="binding site" evidence="11">
    <location>
        <position position="710"/>
    </location>
    <ligand>
        <name>ATP</name>
        <dbReference type="ChEBI" id="CHEBI:30616"/>
    </ligand>
</feature>
<evidence type="ECO:0000313" key="17">
    <source>
        <dbReference type="EMBL" id="CAD8173145.1"/>
    </source>
</evidence>
<keyword evidence="8 13" id="KW-1133">Transmembrane helix</keyword>
<dbReference type="PANTHER" id="PTHR24092:SF150">
    <property type="entry name" value="PHOSPHOLIPID-TRANSPORTING ATPASE"/>
    <property type="match status" value="1"/>
</dbReference>
<evidence type="ECO:0000256" key="1">
    <source>
        <dbReference type="ARBA" id="ARBA00004141"/>
    </source>
</evidence>
<dbReference type="EC" id="7.6.2.1" evidence="13"/>
<dbReference type="GO" id="GO:0000287">
    <property type="term" value="F:magnesium ion binding"/>
    <property type="evidence" value="ECO:0007669"/>
    <property type="project" value="UniProtKB-UniRule"/>
</dbReference>
<proteinExistence type="inferred from homology"/>
<keyword evidence="9 13" id="KW-0472">Membrane</keyword>
<feature type="binding site" evidence="11">
    <location>
        <position position="829"/>
    </location>
    <ligand>
        <name>ATP</name>
        <dbReference type="ChEBI" id="CHEBI:30616"/>
    </ligand>
</feature>
<feature type="binding site" evidence="11">
    <location>
        <position position="708"/>
    </location>
    <ligand>
        <name>ATP</name>
        <dbReference type="ChEBI" id="CHEBI:30616"/>
    </ligand>
</feature>
<comment type="caution">
    <text evidence="17">The sequence shown here is derived from an EMBL/GenBank/DDBJ whole genome shotgun (WGS) entry which is preliminary data.</text>
</comment>
<evidence type="ECO:0000256" key="13">
    <source>
        <dbReference type="RuleBase" id="RU362033"/>
    </source>
</evidence>
<comment type="subcellular location">
    <subcellularLocation>
        <location evidence="1 13">Membrane</location>
        <topology evidence="1 13">Multi-pass membrane protein</topology>
    </subcellularLocation>
</comment>
<feature type="binding site" evidence="11">
    <location>
        <position position="401"/>
    </location>
    <ligand>
        <name>ATP</name>
        <dbReference type="ChEBI" id="CHEBI:30616"/>
    </ligand>
</feature>
<feature type="transmembrane region" description="Helical" evidence="13">
    <location>
        <begin position="915"/>
        <end position="935"/>
    </location>
</feature>
<evidence type="ECO:0000256" key="10">
    <source>
        <dbReference type="PIRSR" id="PIRSR606539-1"/>
    </source>
</evidence>
<protein>
    <recommendedName>
        <fullName evidence="13">Phospholipid-transporting ATPase</fullName>
        <ecNumber evidence="13">7.6.2.1</ecNumber>
    </recommendedName>
</protein>
<keyword evidence="6 12" id="KW-0460">Magnesium</keyword>
<dbReference type="InterPro" id="IPR044492">
    <property type="entry name" value="P_typ_ATPase_HD_dom"/>
</dbReference>
<evidence type="ECO:0000256" key="7">
    <source>
        <dbReference type="ARBA" id="ARBA00022967"/>
    </source>
</evidence>
<feature type="region of interest" description="Disordered" evidence="14">
    <location>
        <begin position="1166"/>
        <end position="1193"/>
    </location>
</feature>
<feature type="binding site" evidence="11">
    <location>
        <position position="400"/>
    </location>
    <ligand>
        <name>ATP</name>
        <dbReference type="ChEBI" id="CHEBI:30616"/>
    </ligand>
</feature>
<feature type="compositionally biased region" description="Low complexity" evidence="14">
    <location>
        <begin position="1516"/>
        <end position="1535"/>
    </location>
</feature>
<dbReference type="InterPro" id="IPR032631">
    <property type="entry name" value="P-type_ATPase_N"/>
</dbReference>
<feature type="transmembrane region" description="Helical" evidence="13">
    <location>
        <begin position="1018"/>
        <end position="1037"/>
    </location>
</feature>
<evidence type="ECO:0000256" key="4">
    <source>
        <dbReference type="ARBA" id="ARBA00022741"/>
    </source>
</evidence>
<feature type="binding site" evidence="12">
    <location>
        <position position="401"/>
    </location>
    <ligand>
        <name>Mg(2+)</name>
        <dbReference type="ChEBI" id="CHEBI:18420"/>
    </ligand>
</feature>
<reference evidence="17" key="1">
    <citation type="submission" date="2021-01" db="EMBL/GenBank/DDBJ databases">
        <authorList>
            <consortium name="Genoscope - CEA"/>
            <person name="William W."/>
        </authorList>
    </citation>
    <scope>NUCLEOTIDE SEQUENCE</scope>
</reference>
<dbReference type="FunFam" id="3.40.1110.10:FF:000118">
    <property type="entry name" value="Phospholipid-transporting ATPase"/>
    <property type="match status" value="1"/>
</dbReference>
<comment type="similarity">
    <text evidence="13">Belongs to the cation transport ATPase (P-type) (TC 3.A.3) family. Type IV subfamily.</text>
</comment>
<feature type="transmembrane region" description="Helical" evidence="13">
    <location>
        <begin position="1049"/>
        <end position="1070"/>
    </location>
</feature>
<feature type="compositionally biased region" description="Polar residues" evidence="14">
    <location>
        <begin position="1181"/>
        <end position="1193"/>
    </location>
</feature>
<feature type="binding site" evidence="11">
    <location>
        <position position="828"/>
    </location>
    <ligand>
        <name>ATP</name>
        <dbReference type="ChEBI" id="CHEBI:30616"/>
    </ligand>
</feature>
<dbReference type="InterPro" id="IPR018303">
    <property type="entry name" value="ATPase_P-typ_P_site"/>
</dbReference>
<feature type="binding site" evidence="11">
    <location>
        <position position="533"/>
    </location>
    <ligand>
        <name>ATP</name>
        <dbReference type="ChEBI" id="CHEBI:30616"/>
    </ligand>
</feature>
<feature type="compositionally biased region" description="Low complexity" evidence="14">
    <location>
        <begin position="1311"/>
        <end position="1326"/>
    </location>
</feature>
<feature type="binding site" evidence="11">
    <location>
        <position position="709"/>
    </location>
    <ligand>
        <name>ATP</name>
        <dbReference type="ChEBI" id="CHEBI:30616"/>
    </ligand>
</feature>
<feature type="region of interest" description="Disordered" evidence="14">
    <location>
        <begin position="1301"/>
        <end position="1326"/>
    </location>
</feature>
<feature type="domain" description="P-type ATPase C-terminal" evidence="16">
    <location>
        <begin position="851"/>
        <end position="1117"/>
    </location>
</feature>
<evidence type="ECO:0000313" key="18">
    <source>
        <dbReference type="Proteomes" id="UP000689195"/>
    </source>
</evidence>
<gene>
    <name evidence="17" type="ORF">PPENT_87.1.T0580237</name>
</gene>
<dbReference type="InterPro" id="IPR032630">
    <property type="entry name" value="P_typ_ATPase_c"/>
</dbReference>
<accession>A0A8S1V990</accession>
<evidence type="ECO:0000259" key="15">
    <source>
        <dbReference type="Pfam" id="PF16209"/>
    </source>
</evidence>
<dbReference type="NCBIfam" id="TIGR01494">
    <property type="entry name" value="ATPase_P-type"/>
    <property type="match status" value="1"/>
</dbReference>
<dbReference type="GO" id="GO:0140326">
    <property type="term" value="F:ATPase-coupled intramembrane lipid transporter activity"/>
    <property type="evidence" value="ECO:0007669"/>
    <property type="project" value="UniProtKB-EC"/>
</dbReference>
<keyword evidence="3 12" id="KW-0479">Metal-binding</keyword>
<dbReference type="FunFam" id="3.40.50.1000:FF:000084">
    <property type="entry name" value="Phospholipid-transporting ATPase"/>
    <property type="match status" value="1"/>
</dbReference>
<evidence type="ECO:0000256" key="8">
    <source>
        <dbReference type="ARBA" id="ARBA00022989"/>
    </source>
</evidence>
<dbReference type="SFLD" id="SFLDS00003">
    <property type="entry name" value="Haloacid_Dehalogenase"/>
    <property type="match status" value="1"/>
</dbReference>
<dbReference type="GO" id="GO:0016887">
    <property type="term" value="F:ATP hydrolysis activity"/>
    <property type="evidence" value="ECO:0007669"/>
    <property type="project" value="InterPro"/>
</dbReference>
<dbReference type="GO" id="GO:0005524">
    <property type="term" value="F:ATP binding"/>
    <property type="evidence" value="ECO:0007669"/>
    <property type="project" value="UniProtKB-UniRule"/>
</dbReference>
<organism evidence="17 18">
    <name type="scientific">Paramecium pentaurelia</name>
    <dbReference type="NCBI Taxonomy" id="43138"/>
    <lineage>
        <taxon>Eukaryota</taxon>
        <taxon>Sar</taxon>
        <taxon>Alveolata</taxon>
        <taxon>Ciliophora</taxon>
        <taxon>Intramacronucleata</taxon>
        <taxon>Oligohymenophorea</taxon>
        <taxon>Peniculida</taxon>
        <taxon>Parameciidae</taxon>
        <taxon>Paramecium</taxon>
    </lineage>
</organism>
<dbReference type="Pfam" id="PF13246">
    <property type="entry name" value="Cation_ATPase"/>
    <property type="match status" value="1"/>
</dbReference>
<dbReference type="OrthoDB" id="377733at2759"/>
<dbReference type="SFLD" id="SFLDF00027">
    <property type="entry name" value="p-type_atpase"/>
    <property type="match status" value="1"/>
</dbReference>
<dbReference type="GO" id="GO:0005886">
    <property type="term" value="C:plasma membrane"/>
    <property type="evidence" value="ECO:0007669"/>
    <property type="project" value="TreeGrafter"/>
</dbReference>
<name>A0A8S1V990_9CILI</name>
<keyword evidence="4 11" id="KW-0547">Nucleotide-binding</keyword>
<evidence type="ECO:0000256" key="6">
    <source>
        <dbReference type="ARBA" id="ARBA00022842"/>
    </source>
</evidence>
<comment type="cofactor">
    <cofactor evidence="12">
        <name>Mg(2+)</name>
        <dbReference type="ChEBI" id="CHEBI:18420"/>
    </cofactor>
</comment>
<dbReference type="InterPro" id="IPR001757">
    <property type="entry name" value="P_typ_ATPase"/>
</dbReference>
<feature type="binding site" evidence="11">
    <location>
        <position position="629"/>
    </location>
    <ligand>
        <name>ATP</name>
        <dbReference type="ChEBI" id="CHEBI:30616"/>
    </ligand>
</feature>
<feature type="domain" description="P-type ATPase N-terminal" evidence="15">
    <location>
        <begin position="29"/>
        <end position="85"/>
    </location>
</feature>
<keyword evidence="7 13" id="KW-1278">Translocase</keyword>
<dbReference type="GO" id="GO:0045332">
    <property type="term" value="P:phospholipid translocation"/>
    <property type="evidence" value="ECO:0007669"/>
    <property type="project" value="TreeGrafter"/>
</dbReference>
<dbReference type="PANTHER" id="PTHR24092">
    <property type="entry name" value="PROBABLE PHOSPHOLIPID-TRANSPORTING ATPASE"/>
    <property type="match status" value="1"/>
</dbReference>
<dbReference type="NCBIfam" id="TIGR01652">
    <property type="entry name" value="ATPase-Plipid"/>
    <property type="match status" value="1"/>
</dbReference>
<feature type="binding site" evidence="11">
    <location>
        <position position="596"/>
    </location>
    <ligand>
        <name>ATP</name>
        <dbReference type="ChEBI" id="CHEBI:30616"/>
    </ligand>
</feature>
<feature type="transmembrane region" description="Helical" evidence="13">
    <location>
        <begin position="883"/>
        <end position="903"/>
    </location>
</feature>
<feature type="active site" description="4-aspartylphosphate intermediate" evidence="10">
    <location>
        <position position="399"/>
    </location>
</feature>
<feature type="binding site" evidence="11">
    <location>
        <position position="574"/>
    </location>
    <ligand>
        <name>ATP</name>
        <dbReference type="ChEBI" id="CHEBI:30616"/>
    </ligand>
</feature>
<feature type="binding site" evidence="12">
    <location>
        <position position="825"/>
    </location>
    <ligand>
        <name>Mg(2+)</name>
        <dbReference type="ChEBI" id="CHEBI:18420"/>
    </ligand>
</feature>